<gene>
    <name evidence="2" type="ORF">Pmgp_01076</name>
</gene>
<accession>A0A4Y7RTV5</accession>
<keyword evidence="1" id="KW-0472">Membrane</keyword>
<feature type="transmembrane region" description="Helical" evidence="1">
    <location>
        <begin position="64"/>
        <end position="82"/>
    </location>
</feature>
<feature type="transmembrane region" description="Helical" evidence="1">
    <location>
        <begin position="21"/>
        <end position="44"/>
    </location>
</feature>
<reference evidence="2 3" key="1">
    <citation type="journal article" date="2018" name="Environ. Microbiol.">
        <title>Novel energy conservation strategies and behaviour of Pelotomaculum schinkii driving syntrophic propionate catabolism.</title>
        <authorList>
            <person name="Hidalgo-Ahumada C.A.P."/>
            <person name="Nobu M.K."/>
            <person name="Narihiro T."/>
            <person name="Tamaki H."/>
            <person name="Liu W.T."/>
            <person name="Kamagata Y."/>
            <person name="Stams A.J.M."/>
            <person name="Imachi H."/>
            <person name="Sousa D.Z."/>
        </authorList>
    </citation>
    <scope>NUCLEOTIDE SEQUENCE [LARGE SCALE GENOMIC DNA]</scope>
    <source>
        <strain evidence="2 3">MGP</strain>
    </source>
</reference>
<evidence type="ECO:0000256" key="1">
    <source>
        <dbReference type="SAM" id="Phobius"/>
    </source>
</evidence>
<dbReference type="AlphaFoldDB" id="A0A4Y7RTV5"/>
<evidence type="ECO:0000313" key="3">
    <source>
        <dbReference type="Proteomes" id="UP000297597"/>
    </source>
</evidence>
<proteinExistence type="predicted"/>
<evidence type="ECO:0000313" key="2">
    <source>
        <dbReference type="EMBL" id="TEB12186.1"/>
    </source>
</evidence>
<dbReference type="EMBL" id="QFFZ01000008">
    <property type="protein sequence ID" value="TEB12186.1"/>
    <property type="molecule type" value="Genomic_DNA"/>
</dbReference>
<keyword evidence="3" id="KW-1185">Reference proteome</keyword>
<name>A0A4Y7RTV5_9FIRM</name>
<keyword evidence="1" id="KW-1133">Transmembrane helix</keyword>
<dbReference type="Proteomes" id="UP000297597">
    <property type="component" value="Unassembled WGS sequence"/>
</dbReference>
<protein>
    <submittedName>
        <fullName evidence="2">Uncharacterized protein</fullName>
    </submittedName>
</protein>
<keyword evidence="1" id="KW-0812">Transmembrane</keyword>
<sequence length="83" mass="9983">MFFSVLLVHIKLRGDFPVREVLYLEYFYIAMYFAILFTIVNSFVFGSENNLCFVHYRDNLIPKLLYWPVILLVLLVITVFTFY</sequence>
<dbReference type="OrthoDB" id="2489132at2"/>
<organism evidence="2 3">
    <name type="scientific">Pelotomaculum propionicicum</name>
    <dbReference type="NCBI Taxonomy" id="258475"/>
    <lineage>
        <taxon>Bacteria</taxon>
        <taxon>Bacillati</taxon>
        <taxon>Bacillota</taxon>
        <taxon>Clostridia</taxon>
        <taxon>Eubacteriales</taxon>
        <taxon>Desulfotomaculaceae</taxon>
        <taxon>Pelotomaculum</taxon>
    </lineage>
</organism>
<dbReference type="RefSeq" id="WP_153189188.1">
    <property type="nucleotide sequence ID" value="NZ_QFFZ01000008.1"/>
</dbReference>
<comment type="caution">
    <text evidence="2">The sequence shown here is derived from an EMBL/GenBank/DDBJ whole genome shotgun (WGS) entry which is preliminary data.</text>
</comment>